<reference evidence="1 2" key="1">
    <citation type="submission" date="2012-05" db="EMBL/GenBank/DDBJ databases">
        <title>Genome sequence of Yersinia Pestis PY-08.</title>
        <authorList>
            <person name="Santana-Cruz I."/>
            <person name="Sengamalay N."/>
            <person name="McCracken C."/>
            <person name="Daugherty S.C."/>
            <person name="Maroo A."/>
            <person name="Vara P.G."/>
            <person name="Tallon L.J."/>
            <person name="Sadzewicz L."/>
            <person name="Vinetz J.M."/>
            <person name="Cespedes Zambrano M.J."/>
            <person name="Fraser-Liggett C.M."/>
            <person name="Tettelin H."/>
        </authorList>
    </citation>
    <scope>NUCLEOTIDE SEQUENCE [LARGE SCALE GENOMIC DNA]</scope>
    <source>
        <strain evidence="1 2">PY-08</strain>
    </source>
</reference>
<evidence type="ECO:0000313" key="2">
    <source>
        <dbReference type="Proteomes" id="UP000003231"/>
    </source>
</evidence>
<dbReference type="EMBL" id="AKRT01000463">
    <property type="protein sequence ID" value="EIR13500.1"/>
    <property type="molecule type" value="Genomic_DNA"/>
</dbReference>
<name>A0AB72ZE91_YERPE</name>
<accession>A0AB72ZE91</accession>
<protein>
    <submittedName>
        <fullName evidence="1">Uncharacterized protein</fullName>
    </submittedName>
</protein>
<proteinExistence type="predicted"/>
<organism evidence="1 2">
    <name type="scientific">Yersinia pestis PY-08</name>
    <dbReference type="NCBI Taxonomy" id="992134"/>
    <lineage>
        <taxon>Bacteria</taxon>
        <taxon>Pseudomonadati</taxon>
        <taxon>Pseudomonadota</taxon>
        <taxon>Gammaproteobacteria</taxon>
        <taxon>Enterobacterales</taxon>
        <taxon>Yersiniaceae</taxon>
        <taxon>Yersinia</taxon>
    </lineage>
</organism>
<gene>
    <name evidence="1" type="ORF">YPPY08_4181</name>
</gene>
<dbReference type="AlphaFoldDB" id="A0AB72ZE91"/>
<evidence type="ECO:0000313" key="1">
    <source>
        <dbReference type="EMBL" id="EIR13500.1"/>
    </source>
</evidence>
<sequence length="40" mass="4809">MIARVKEKHRNGMAARCFFMSVLFGYHQRSRLRHRVFSAL</sequence>
<dbReference type="Proteomes" id="UP000003231">
    <property type="component" value="Unassembled WGS sequence"/>
</dbReference>
<comment type="caution">
    <text evidence="1">The sequence shown here is derived from an EMBL/GenBank/DDBJ whole genome shotgun (WGS) entry which is preliminary data.</text>
</comment>